<dbReference type="PROSITE" id="PS51782">
    <property type="entry name" value="LYSM"/>
    <property type="match status" value="1"/>
</dbReference>
<gene>
    <name evidence="5" type="primary">lysmd1</name>
</gene>
<evidence type="ECO:0000259" key="3">
    <source>
        <dbReference type="PROSITE" id="PS51782"/>
    </source>
</evidence>
<dbReference type="SUPFAM" id="SSF54106">
    <property type="entry name" value="LysM domain"/>
    <property type="match status" value="1"/>
</dbReference>
<dbReference type="Pfam" id="PF01476">
    <property type="entry name" value="LysM"/>
    <property type="match status" value="1"/>
</dbReference>
<dbReference type="CDD" id="cd00118">
    <property type="entry name" value="LysM"/>
    <property type="match status" value="1"/>
</dbReference>
<dbReference type="GeneID" id="122130493"/>
<feature type="region of interest" description="Disordered" evidence="2">
    <location>
        <begin position="97"/>
        <end position="133"/>
    </location>
</feature>
<dbReference type="InterPro" id="IPR045030">
    <property type="entry name" value="LYSM1-4"/>
</dbReference>
<proteinExistence type="predicted"/>
<dbReference type="InterPro" id="IPR018392">
    <property type="entry name" value="LysM"/>
</dbReference>
<evidence type="ECO:0000313" key="4">
    <source>
        <dbReference type="Proteomes" id="UP000515152"/>
    </source>
</evidence>
<evidence type="ECO:0000256" key="2">
    <source>
        <dbReference type="SAM" id="MobiDB-lite"/>
    </source>
</evidence>
<protein>
    <recommendedName>
        <fullName evidence="1">LysM and putative peptidoglycan-binding domain-containing protein 1</fullName>
    </recommendedName>
</protein>
<evidence type="ECO:0000313" key="5">
    <source>
        <dbReference type="RefSeq" id="XP_042561143.1"/>
    </source>
</evidence>
<keyword evidence="4" id="KW-1185">Reference proteome</keyword>
<feature type="domain" description="LysM" evidence="3">
    <location>
        <begin position="38"/>
        <end position="82"/>
    </location>
</feature>
<dbReference type="OrthoDB" id="2107166at2759"/>
<dbReference type="RefSeq" id="XP_042561143.1">
    <property type="nucleotide sequence ID" value="XM_042705209.1"/>
</dbReference>
<evidence type="ECO:0000256" key="1">
    <source>
        <dbReference type="ARBA" id="ARBA00040996"/>
    </source>
</evidence>
<accession>A0A8M1KFR5</accession>
<dbReference type="PANTHER" id="PTHR20932">
    <property type="entry name" value="LYSM AND PUTATIVE PEPTIDOGLYCAN-BINDING DOMAIN-CONTAINING PROTEIN"/>
    <property type="match status" value="1"/>
</dbReference>
<organism evidence="4 5">
    <name type="scientific">Clupea harengus</name>
    <name type="common">Atlantic herring</name>
    <dbReference type="NCBI Taxonomy" id="7950"/>
    <lineage>
        <taxon>Eukaryota</taxon>
        <taxon>Metazoa</taxon>
        <taxon>Chordata</taxon>
        <taxon>Craniata</taxon>
        <taxon>Vertebrata</taxon>
        <taxon>Euteleostomi</taxon>
        <taxon>Actinopterygii</taxon>
        <taxon>Neopterygii</taxon>
        <taxon>Teleostei</taxon>
        <taxon>Clupei</taxon>
        <taxon>Clupeiformes</taxon>
        <taxon>Clupeoidei</taxon>
        <taxon>Clupeidae</taxon>
        <taxon>Clupea</taxon>
    </lineage>
</organism>
<dbReference type="InterPro" id="IPR036779">
    <property type="entry name" value="LysM_dom_sf"/>
</dbReference>
<feature type="region of interest" description="Disordered" evidence="2">
    <location>
        <begin position="172"/>
        <end position="193"/>
    </location>
</feature>
<reference evidence="5" key="1">
    <citation type="submission" date="2025-08" db="UniProtKB">
        <authorList>
            <consortium name="RefSeq"/>
        </authorList>
    </citation>
    <scope>IDENTIFICATION</scope>
</reference>
<dbReference type="AlphaFoldDB" id="A0A8M1KFR5"/>
<dbReference type="KEGG" id="char:122130493"/>
<name>A0A8M1KFR5_CLUHA</name>
<dbReference type="CTD" id="388695"/>
<dbReference type="Proteomes" id="UP000515152">
    <property type="component" value="Unplaced"/>
</dbReference>
<dbReference type="Gene3D" id="3.10.350.10">
    <property type="entry name" value="LysM domain"/>
    <property type="match status" value="1"/>
</dbReference>
<dbReference type="SMART" id="SM00257">
    <property type="entry name" value="LysM"/>
    <property type="match status" value="1"/>
</dbReference>
<dbReference type="PANTHER" id="PTHR20932:SF2">
    <property type="entry name" value="AND PUTATIVE PEPTIDOGLYCAN-BINDING DOMAIN-CONTAINING PROTEIN 1-RELATED"/>
    <property type="match status" value="1"/>
</dbReference>
<sequence>MSSDRHPNGAHGLLRGHRARSYGSIVNSSLSPVRQRRIDHQVQPGETLQGLALKYGVSMEQIKRVNRLYTNDSIFLKKSLSIPVLSELDLGLFSNGEEASDEETCQGDSTPTEDPVENGTAEKDSDTDCNSADLSPMDYLKRIDSLITQSKQAAAKTCREEKMFATEDALHTGRAVRSQVSSSRGRAASSPDCLSQAMAVPLTITRRTKKLREREDEIFQL</sequence>